<feature type="region of interest" description="Disordered" evidence="1">
    <location>
        <begin position="70"/>
        <end position="101"/>
    </location>
</feature>
<reference evidence="3" key="2">
    <citation type="submission" date="2021-01" db="UniProtKB">
        <authorList>
            <consortium name="EnsemblPlants"/>
        </authorList>
    </citation>
    <scope>IDENTIFICATION</scope>
</reference>
<dbReference type="EMBL" id="LRBV02000003">
    <property type="status" value="NOT_ANNOTATED_CDS"/>
    <property type="molecule type" value="Genomic_DNA"/>
</dbReference>
<evidence type="ECO:0000256" key="1">
    <source>
        <dbReference type="SAM" id="MobiDB-lite"/>
    </source>
</evidence>
<proteinExistence type="predicted"/>
<dbReference type="Pfam" id="PF14111">
    <property type="entry name" value="DUF4283"/>
    <property type="match status" value="1"/>
</dbReference>
<feature type="region of interest" description="Disordered" evidence="1">
    <location>
        <begin position="113"/>
        <end position="135"/>
    </location>
</feature>
<dbReference type="InParanoid" id="A0A7N2L7H4"/>
<accession>A0A7N2L7H4</accession>
<dbReference type="AlphaFoldDB" id="A0A7N2L7H4"/>
<feature type="compositionally biased region" description="Basic and acidic residues" evidence="1">
    <location>
        <begin position="88"/>
        <end position="97"/>
    </location>
</feature>
<dbReference type="EnsemblPlants" id="QL03p036492:mrna">
    <property type="protein sequence ID" value="QL03p036492:mrna"/>
    <property type="gene ID" value="QL03p036492"/>
</dbReference>
<organism evidence="3 4">
    <name type="scientific">Quercus lobata</name>
    <name type="common">Valley oak</name>
    <dbReference type="NCBI Taxonomy" id="97700"/>
    <lineage>
        <taxon>Eukaryota</taxon>
        <taxon>Viridiplantae</taxon>
        <taxon>Streptophyta</taxon>
        <taxon>Embryophyta</taxon>
        <taxon>Tracheophyta</taxon>
        <taxon>Spermatophyta</taxon>
        <taxon>Magnoliopsida</taxon>
        <taxon>eudicotyledons</taxon>
        <taxon>Gunneridae</taxon>
        <taxon>Pentapetalae</taxon>
        <taxon>rosids</taxon>
        <taxon>fabids</taxon>
        <taxon>Fagales</taxon>
        <taxon>Fagaceae</taxon>
        <taxon>Quercus</taxon>
    </lineage>
</organism>
<reference evidence="3 4" key="1">
    <citation type="journal article" date="2016" name="G3 (Bethesda)">
        <title>First Draft Assembly and Annotation of the Genome of a California Endemic Oak Quercus lobata Nee (Fagaceae).</title>
        <authorList>
            <person name="Sork V.L."/>
            <person name="Fitz-Gibbon S.T."/>
            <person name="Puiu D."/>
            <person name="Crepeau M."/>
            <person name="Gugger P.F."/>
            <person name="Sherman R."/>
            <person name="Stevens K."/>
            <person name="Langley C.H."/>
            <person name="Pellegrini M."/>
            <person name="Salzberg S.L."/>
        </authorList>
    </citation>
    <scope>NUCLEOTIDE SEQUENCE [LARGE SCALE GENOMIC DNA]</scope>
    <source>
        <strain evidence="3 4">cv. SW786</strain>
    </source>
</reference>
<dbReference type="InterPro" id="IPR025558">
    <property type="entry name" value="DUF4283"/>
</dbReference>
<feature type="domain" description="DUF4283" evidence="2">
    <location>
        <begin position="23"/>
        <end position="70"/>
    </location>
</feature>
<dbReference type="Proteomes" id="UP000594261">
    <property type="component" value="Chromosome 3"/>
</dbReference>
<feature type="compositionally biased region" description="Polar residues" evidence="1">
    <location>
        <begin position="70"/>
        <end position="83"/>
    </location>
</feature>
<evidence type="ECO:0000313" key="4">
    <source>
        <dbReference type="Proteomes" id="UP000594261"/>
    </source>
</evidence>
<protein>
    <recommendedName>
        <fullName evidence="2">DUF4283 domain-containing protein</fullName>
    </recommendedName>
</protein>
<sequence length="243" mass="26961">MADDVIHSLENMKLTTEEEEVAQGTLKRAWGLENKVQVVEVGANLFQFKFQTEFDMERVLRGGPWTFDNQVSGNRVRSPSRRSQAWDMDDHGTDERSANQQQVDDMAVTAENSGRELSLANSVNPGEGSTGKDDMDEITVGEIIGPSVDGLRVLDGPMHEAGIIRPQGLDKQRMWTRLARMDYGPVELLKEGAKSILGKRINHVQRLGSLDSIDEQTGKRVKTGDVSQSIEVTGVSEHPCRTQ</sequence>
<name>A0A7N2L7H4_QUELO</name>
<evidence type="ECO:0000313" key="3">
    <source>
        <dbReference type="EnsemblPlants" id="QL03p036492:mrna"/>
    </source>
</evidence>
<dbReference type="Gramene" id="QL03p036492:mrna">
    <property type="protein sequence ID" value="QL03p036492:mrna"/>
    <property type="gene ID" value="QL03p036492"/>
</dbReference>
<evidence type="ECO:0000259" key="2">
    <source>
        <dbReference type="Pfam" id="PF14111"/>
    </source>
</evidence>
<keyword evidence="4" id="KW-1185">Reference proteome</keyword>